<reference evidence="3 4" key="1">
    <citation type="submission" date="2017-05" db="EMBL/GenBank/DDBJ databases">
        <authorList>
            <person name="Varghese N."/>
            <person name="Submissions S."/>
        </authorList>
    </citation>
    <scope>NUCLEOTIDE SEQUENCE [LARGE SCALE GENOMIC DNA]</scope>
    <source>
        <strain evidence="3 4">DSM 15949</strain>
    </source>
</reference>
<evidence type="ECO:0000256" key="1">
    <source>
        <dbReference type="SAM" id="MobiDB-lite"/>
    </source>
</evidence>
<name>A0ABY1NXA1_9HYPH</name>
<proteinExistence type="predicted"/>
<comment type="caution">
    <text evidence="3">The sequence shown here is derived from an EMBL/GenBank/DDBJ whole genome shotgun (WGS) entry which is preliminary data.</text>
</comment>
<evidence type="ECO:0000256" key="2">
    <source>
        <dbReference type="SAM" id="SignalP"/>
    </source>
</evidence>
<feature type="signal peptide" evidence="2">
    <location>
        <begin position="1"/>
        <end position="21"/>
    </location>
</feature>
<gene>
    <name evidence="3" type="ORF">SAMN06265374_1891</name>
</gene>
<sequence length="131" mass="14708">MSFYRRNAHILIFFAFAMASAVYVSSSHEHIEASLAPHILKLPDVQDLADRALDKFDLPGTGHWSRSYEEAKTVLVVIFSLPTFLMENLAEKLEEAAEQAKPNKRPAGMRGPMTLEDWDAVNRPRAPGIDI</sequence>
<evidence type="ECO:0000313" key="4">
    <source>
        <dbReference type="Proteomes" id="UP001157914"/>
    </source>
</evidence>
<feature type="chain" id="PRO_5045935091" evidence="2">
    <location>
        <begin position="22"/>
        <end position="131"/>
    </location>
</feature>
<protein>
    <submittedName>
        <fullName evidence="3">Uncharacterized protein</fullName>
    </submittedName>
</protein>
<feature type="region of interest" description="Disordered" evidence="1">
    <location>
        <begin position="95"/>
        <end position="131"/>
    </location>
</feature>
<accession>A0ABY1NXA1</accession>
<evidence type="ECO:0000313" key="3">
    <source>
        <dbReference type="EMBL" id="SMP18229.1"/>
    </source>
</evidence>
<keyword evidence="2" id="KW-0732">Signal</keyword>
<organism evidence="3 4">
    <name type="scientific">Roseibium denhamense</name>
    <dbReference type="NCBI Taxonomy" id="76305"/>
    <lineage>
        <taxon>Bacteria</taxon>
        <taxon>Pseudomonadati</taxon>
        <taxon>Pseudomonadota</taxon>
        <taxon>Alphaproteobacteria</taxon>
        <taxon>Hyphomicrobiales</taxon>
        <taxon>Stappiaceae</taxon>
        <taxon>Roseibium</taxon>
    </lineage>
</organism>
<dbReference type="RefSeq" id="WP_155190681.1">
    <property type="nucleotide sequence ID" value="NZ_BAAAEA010000003.1"/>
</dbReference>
<dbReference type="Proteomes" id="UP001157914">
    <property type="component" value="Unassembled WGS sequence"/>
</dbReference>
<dbReference type="EMBL" id="FXTT01000002">
    <property type="protein sequence ID" value="SMP18229.1"/>
    <property type="molecule type" value="Genomic_DNA"/>
</dbReference>
<keyword evidence="4" id="KW-1185">Reference proteome</keyword>